<feature type="transmembrane region" description="Helical" evidence="1">
    <location>
        <begin position="233"/>
        <end position="256"/>
    </location>
</feature>
<name>A0A1M6BD01_9CLOT</name>
<proteinExistence type="predicted"/>
<keyword evidence="1" id="KW-1133">Transmembrane helix</keyword>
<evidence type="ECO:0008006" key="4">
    <source>
        <dbReference type="Google" id="ProtNLM"/>
    </source>
</evidence>
<evidence type="ECO:0000313" key="2">
    <source>
        <dbReference type="EMBL" id="SHI46624.1"/>
    </source>
</evidence>
<organism evidence="2 3">
    <name type="scientific">Clostridium intestinale DSM 6191</name>
    <dbReference type="NCBI Taxonomy" id="1121320"/>
    <lineage>
        <taxon>Bacteria</taxon>
        <taxon>Bacillati</taxon>
        <taxon>Bacillota</taxon>
        <taxon>Clostridia</taxon>
        <taxon>Eubacteriales</taxon>
        <taxon>Clostridiaceae</taxon>
        <taxon>Clostridium</taxon>
    </lineage>
</organism>
<feature type="transmembrane region" description="Helical" evidence="1">
    <location>
        <begin position="268"/>
        <end position="294"/>
    </location>
</feature>
<protein>
    <recommendedName>
        <fullName evidence="4">DUF2812 domain-containing protein</fullName>
    </recommendedName>
</protein>
<sequence>MRNKKTTLFIYSPYECSAVEEYLEIMAEKGWMIESLRKPFFKFKRIEPRRLKFSVDIFEGISTLDPRNSEKALDYREYCEAAGWEYVCQQDKIQVFYTEDYDKTIDIKTDNNEKFKAIVKSSLSGLSNTLFIAILAILNICIQAFFNFDGMLTSNIGVLAVILTIAFIIYNFISLASLSKWAIKTKRVLEDGRYIEYNTYKQLKTKNFFIKLYAILIGLGVPLFMIFEKNGDKTVNVVTAIAFIVVIILLRGVQYIKDNERFSKSTNVVLRIGAGALTVVITLAFFVGLVVLVISRLDEQKNITEDFKLRISDFGYEEYDDRLISYTNSSIVAENLKYNYGDLLDYTVFHSNYRLAIKSHEVWLKNKLKKFDLELMDTSLPKEVKVYGNEGRTRYIISSDNRVLELYNRMKTDDEGEFLDIVYEKLLKEN</sequence>
<dbReference type="EMBL" id="FQXU01000014">
    <property type="protein sequence ID" value="SHI46624.1"/>
    <property type="molecule type" value="Genomic_DNA"/>
</dbReference>
<evidence type="ECO:0000313" key="3">
    <source>
        <dbReference type="Proteomes" id="UP000184241"/>
    </source>
</evidence>
<feature type="transmembrane region" description="Helical" evidence="1">
    <location>
        <begin position="158"/>
        <end position="178"/>
    </location>
</feature>
<reference evidence="2 3" key="1">
    <citation type="submission" date="2016-11" db="EMBL/GenBank/DDBJ databases">
        <authorList>
            <person name="Jaros S."/>
            <person name="Januszkiewicz K."/>
            <person name="Wedrychowicz H."/>
        </authorList>
    </citation>
    <scope>NUCLEOTIDE SEQUENCE [LARGE SCALE GENOMIC DNA]</scope>
    <source>
        <strain evidence="2 3">DSM 6191</strain>
    </source>
</reference>
<keyword evidence="1" id="KW-0472">Membrane</keyword>
<evidence type="ECO:0000256" key="1">
    <source>
        <dbReference type="SAM" id="Phobius"/>
    </source>
</evidence>
<feature type="transmembrane region" description="Helical" evidence="1">
    <location>
        <begin position="208"/>
        <end position="227"/>
    </location>
</feature>
<keyword evidence="1" id="KW-0812">Transmembrane</keyword>
<dbReference type="Pfam" id="PF11193">
    <property type="entry name" value="DUF2812"/>
    <property type="match status" value="1"/>
</dbReference>
<gene>
    <name evidence="2" type="ORF">SAMN02745941_03855</name>
</gene>
<feature type="transmembrane region" description="Helical" evidence="1">
    <location>
        <begin position="123"/>
        <end position="146"/>
    </location>
</feature>
<accession>A0A1M6BD01</accession>
<dbReference type="RefSeq" id="WP_073022212.1">
    <property type="nucleotide sequence ID" value="NZ_FQXU01000014.1"/>
</dbReference>
<dbReference type="AlphaFoldDB" id="A0A1M6BD01"/>
<dbReference type="Proteomes" id="UP000184241">
    <property type="component" value="Unassembled WGS sequence"/>
</dbReference>
<dbReference type="InterPro" id="IPR021359">
    <property type="entry name" value="DUF2812"/>
</dbReference>